<evidence type="ECO:0000313" key="3">
    <source>
        <dbReference type="EMBL" id="AZN38732.1"/>
    </source>
</evidence>
<dbReference type="GO" id="GO:0003955">
    <property type="term" value="F:NAD(P)H dehydrogenase (quinone) activity"/>
    <property type="evidence" value="ECO:0007669"/>
    <property type="project" value="TreeGrafter"/>
</dbReference>
<evidence type="ECO:0000313" key="4">
    <source>
        <dbReference type="Proteomes" id="UP000272528"/>
    </source>
</evidence>
<accession>A0A3Q8X262</accession>
<dbReference type="Proteomes" id="UP000272528">
    <property type="component" value="Chromosome"/>
</dbReference>
<dbReference type="RefSeq" id="WP_126012124.1">
    <property type="nucleotide sequence ID" value="NZ_CP034437.1"/>
</dbReference>
<keyword evidence="1" id="KW-0560">Oxidoreductase</keyword>
<dbReference type="InterPro" id="IPR046980">
    <property type="entry name" value="KefG/KefF"/>
</dbReference>
<dbReference type="PANTHER" id="PTHR47307:SF1">
    <property type="entry name" value="GLUTATHIONE-REGULATED POTASSIUM-EFFLUX SYSTEM ANCILLARY PROTEIN KEFG"/>
    <property type="match status" value="1"/>
</dbReference>
<dbReference type="KEGG" id="palb:EJC50_02860"/>
<name>A0A3Q8X262_9BACL</name>
<protein>
    <submittedName>
        <fullName evidence="3">General stress protein</fullName>
    </submittedName>
</protein>
<dbReference type="PANTHER" id="PTHR47307">
    <property type="entry name" value="GLUTATHIONE-REGULATED POTASSIUM-EFFLUX SYSTEM ANCILLARY PROTEIN KEFG"/>
    <property type="match status" value="1"/>
</dbReference>
<feature type="domain" description="Flavodoxin-like fold" evidence="2">
    <location>
        <begin position="1"/>
        <end position="168"/>
    </location>
</feature>
<dbReference type="EMBL" id="CP034437">
    <property type="protein sequence ID" value="AZN38732.1"/>
    <property type="molecule type" value="Genomic_DNA"/>
</dbReference>
<evidence type="ECO:0000259" key="2">
    <source>
        <dbReference type="Pfam" id="PF02525"/>
    </source>
</evidence>
<dbReference type="SUPFAM" id="SSF52218">
    <property type="entry name" value="Flavoproteins"/>
    <property type="match status" value="1"/>
</dbReference>
<organism evidence="3 4">
    <name type="scientific">Paenibacillus albus</name>
    <dbReference type="NCBI Taxonomy" id="2495582"/>
    <lineage>
        <taxon>Bacteria</taxon>
        <taxon>Bacillati</taxon>
        <taxon>Bacillota</taxon>
        <taxon>Bacilli</taxon>
        <taxon>Bacillales</taxon>
        <taxon>Paenibacillaceae</taxon>
        <taxon>Paenibacillus</taxon>
    </lineage>
</organism>
<dbReference type="OrthoDB" id="9798454at2"/>
<sequence>MKTLVVLAHPKLQESRVNRMWKSRLQQEPSITVHDLYETYPSGVIDVDQEQQLLLQHDRIVFQFPFYWYSTPSLLKKWQDEVYTYGFGYGTGNQLKGKEYMLAISVGRAEESYRPDGESLYTLDQLLLPLKATVLLTEMQYVEPFVVYHAPRLTDEELEASADRLAAYLTSPAPAPASAGVLIAKS</sequence>
<keyword evidence="4" id="KW-1185">Reference proteome</keyword>
<dbReference type="InterPro" id="IPR003680">
    <property type="entry name" value="Flavodoxin_fold"/>
</dbReference>
<dbReference type="Pfam" id="PF02525">
    <property type="entry name" value="Flavodoxin_2"/>
    <property type="match status" value="1"/>
</dbReference>
<dbReference type="GO" id="GO:0010181">
    <property type="term" value="F:FMN binding"/>
    <property type="evidence" value="ECO:0007669"/>
    <property type="project" value="TreeGrafter"/>
</dbReference>
<proteinExistence type="predicted"/>
<dbReference type="InterPro" id="IPR029039">
    <property type="entry name" value="Flavoprotein-like_sf"/>
</dbReference>
<dbReference type="Gene3D" id="3.40.50.360">
    <property type="match status" value="1"/>
</dbReference>
<dbReference type="AlphaFoldDB" id="A0A3Q8X262"/>
<dbReference type="GO" id="GO:0009055">
    <property type="term" value="F:electron transfer activity"/>
    <property type="evidence" value="ECO:0007669"/>
    <property type="project" value="TreeGrafter"/>
</dbReference>
<reference evidence="4" key="1">
    <citation type="submission" date="2018-12" db="EMBL/GenBank/DDBJ databases">
        <title>Genome sequence of Peanibacillus sp.</title>
        <authorList>
            <person name="Subramani G."/>
            <person name="Srinivasan S."/>
            <person name="Kim M.K."/>
        </authorList>
    </citation>
    <scope>NUCLEOTIDE SEQUENCE [LARGE SCALE GENOMIC DNA]</scope>
    <source>
        <strain evidence="4">18JY67-1</strain>
    </source>
</reference>
<gene>
    <name evidence="3" type="ORF">EJC50_02860</name>
</gene>
<evidence type="ECO:0000256" key="1">
    <source>
        <dbReference type="ARBA" id="ARBA00023002"/>
    </source>
</evidence>